<dbReference type="Gene3D" id="2.40.160.50">
    <property type="entry name" value="membrane protein fhac: a member of the omp85/tpsb transporter family"/>
    <property type="match status" value="1"/>
</dbReference>
<gene>
    <name evidence="4" type="ORF">JM658_05445</name>
</gene>
<dbReference type="InterPro" id="IPR000184">
    <property type="entry name" value="Bac_surfAg_D15"/>
</dbReference>
<keyword evidence="5" id="KW-1185">Reference proteome</keyword>
<evidence type="ECO:0000256" key="1">
    <source>
        <dbReference type="ARBA" id="ARBA00004370"/>
    </source>
</evidence>
<protein>
    <submittedName>
        <fullName evidence="4">BamA/TamA family outer membrane protein</fullName>
    </submittedName>
</protein>
<reference evidence="4 5" key="1">
    <citation type="submission" date="2021-01" db="EMBL/GenBank/DDBJ databases">
        <title>Genome sequencing of Joostella atrarenae M1-2 (= KCTC 23194).</title>
        <authorList>
            <person name="Zakaria M.R."/>
            <person name="Lam M.Q."/>
            <person name="Chong C.S."/>
        </authorList>
    </citation>
    <scope>NUCLEOTIDE SEQUENCE [LARGE SCALE GENOMIC DNA]</scope>
    <source>
        <strain evidence="4 5">M1-2</strain>
    </source>
</reference>
<comment type="caution">
    <text evidence="4">The sequence shown here is derived from an EMBL/GenBank/DDBJ whole genome shotgun (WGS) entry which is preliminary data.</text>
</comment>
<proteinExistence type="predicted"/>
<name>A0ABS9J1L3_9FLAO</name>
<evidence type="ECO:0000313" key="4">
    <source>
        <dbReference type="EMBL" id="MCF8714269.1"/>
    </source>
</evidence>
<evidence type="ECO:0000256" key="2">
    <source>
        <dbReference type="ARBA" id="ARBA00023136"/>
    </source>
</evidence>
<keyword evidence="2" id="KW-0472">Membrane</keyword>
<organism evidence="4 5">
    <name type="scientific">Joostella atrarenae</name>
    <dbReference type="NCBI Taxonomy" id="679257"/>
    <lineage>
        <taxon>Bacteria</taxon>
        <taxon>Pseudomonadati</taxon>
        <taxon>Bacteroidota</taxon>
        <taxon>Flavobacteriia</taxon>
        <taxon>Flavobacteriales</taxon>
        <taxon>Flavobacteriaceae</taxon>
        <taxon>Joostella</taxon>
    </lineage>
</organism>
<dbReference type="EMBL" id="JAETXX010000002">
    <property type="protein sequence ID" value="MCF8714269.1"/>
    <property type="molecule type" value="Genomic_DNA"/>
</dbReference>
<dbReference type="RefSeq" id="WP_236958230.1">
    <property type="nucleotide sequence ID" value="NZ_JAETXX010000002.1"/>
</dbReference>
<dbReference type="Proteomes" id="UP000829517">
    <property type="component" value="Unassembled WGS sequence"/>
</dbReference>
<sequence>MAQDKGIKKWFKERQALKAQKIEAGEPFLSPLLGPGYTPENGFLIAGGMLYTFKTNPKDSLIQRSSLPITAFISTRGNIGVNVKLQSFWKEDRFRLNVVAKYSDADDDYFGVGMEENQNIEKGDTTSLYHRHQWFLAPGFLFRIIPNLYLGVNFNLNKTKVTEVNPLMEQDANYLQFGSENFNSATGLSLAYDSRDITVNAWKGMYLRFASLFYGSYLGSDNDYETYELDFRTYHQIYREGNVIATKLYMRAAYGDVPYEELGRIGGGAALRGYIKGQYRDKTAIYFMAEWRHMFLKSDGSLSKHGLATWLGTGTVAPSLSDVSEWVPNIGVGYRLEVQPRMNLRIDFGIGRESSGLYFGFSEAF</sequence>
<dbReference type="Pfam" id="PF01103">
    <property type="entry name" value="Omp85"/>
    <property type="match status" value="1"/>
</dbReference>
<accession>A0ABS9J1L3</accession>
<evidence type="ECO:0000259" key="3">
    <source>
        <dbReference type="Pfam" id="PF01103"/>
    </source>
</evidence>
<feature type="domain" description="Bacterial surface antigen (D15)" evidence="3">
    <location>
        <begin position="79"/>
        <end position="365"/>
    </location>
</feature>
<evidence type="ECO:0000313" key="5">
    <source>
        <dbReference type="Proteomes" id="UP000829517"/>
    </source>
</evidence>
<comment type="subcellular location">
    <subcellularLocation>
        <location evidence="1">Membrane</location>
    </subcellularLocation>
</comment>